<reference evidence="6 7" key="1">
    <citation type="journal article" date="2016" name="Int. J. Syst. Evol. Microbiol.">
        <title>Arsenicitalea aurantiaca gen. nov., sp. nov., a new member of the family Hyphomicrobiaceae, isolated from high-arsenic sediment.</title>
        <authorList>
            <person name="Mu Y."/>
            <person name="Zhou L."/>
            <person name="Zeng X.C."/>
            <person name="Liu L."/>
            <person name="Pan Y."/>
            <person name="Chen X."/>
            <person name="Wang J."/>
            <person name="Li S."/>
            <person name="Li W.J."/>
            <person name="Wang Y."/>
        </authorList>
    </citation>
    <scope>NUCLEOTIDE SEQUENCE [LARGE SCALE GENOMIC DNA]</scope>
    <source>
        <strain evidence="6 7">42-50</strain>
    </source>
</reference>
<keyword evidence="4 5" id="KW-0472">Membrane</keyword>
<feature type="transmembrane region" description="Helical" evidence="5">
    <location>
        <begin position="50"/>
        <end position="67"/>
    </location>
</feature>
<evidence type="ECO:0000256" key="2">
    <source>
        <dbReference type="ARBA" id="ARBA00022692"/>
    </source>
</evidence>
<dbReference type="GO" id="GO:0015035">
    <property type="term" value="F:protein-disulfide reductase activity"/>
    <property type="evidence" value="ECO:0007669"/>
    <property type="project" value="InterPro"/>
</dbReference>
<dbReference type="GO" id="GO:0006457">
    <property type="term" value="P:protein folding"/>
    <property type="evidence" value="ECO:0007669"/>
    <property type="project" value="InterPro"/>
</dbReference>
<evidence type="ECO:0000313" key="7">
    <source>
        <dbReference type="Proteomes" id="UP000281547"/>
    </source>
</evidence>
<organism evidence="6 7">
    <name type="scientific">Arsenicitalea aurantiaca</name>
    <dbReference type="NCBI Taxonomy" id="1783274"/>
    <lineage>
        <taxon>Bacteria</taxon>
        <taxon>Pseudomonadati</taxon>
        <taxon>Pseudomonadota</taxon>
        <taxon>Alphaproteobacteria</taxon>
        <taxon>Hyphomicrobiales</taxon>
        <taxon>Devosiaceae</taxon>
        <taxon>Arsenicitalea</taxon>
    </lineage>
</organism>
<proteinExistence type="predicted"/>
<dbReference type="InterPro" id="IPR003752">
    <property type="entry name" value="DiS_bond_form_DsbB/BdbC"/>
</dbReference>
<dbReference type="AlphaFoldDB" id="A0A433X5U0"/>
<evidence type="ECO:0000256" key="5">
    <source>
        <dbReference type="SAM" id="Phobius"/>
    </source>
</evidence>
<dbReference type="PIRSF" id="PIRSF033913">
    <property type="entry name" value="S-S_format_DsbB"/>
    <property type="match status" value="1"/>
</dbReference>
<dbReference type="OrthoDB" id="9808637at2"/>
<keyword evidence="7" id="KW-1185">Reference proteome</keyword>
<evidence type="ECO:0000256" key="3">
    <source>
        <dbReference type="ARBA" id="ARBA00022989"/>
    </source>
</evidence>
<dbReference type="Pfam" id="PF02600">
    <property type="entry name" value="DsbB"/>
    <property type="match status" value="1"/>
</dbReference>
<feature type="transmembrane region" description="Helical" evidence="5">
    <location>
        <begin position="143"/>
        <end position="165"/>
    </location>
</feature>
<feature type="transmembrane region" description="Helical" evidence="5">
    <location>
        <begin position="74"/>
        <end position="94"/>
    </location>
</feature>
<dbReference type="InterPro" id="IPR024199">
    <property type="entry name" value="Uncharacterised_DsbB"/>
</dbReference>
<dbReference type="SUPFAM" id="SSF158442">
    <property type="entry name" value="DsbB-like"/>
    <property type="match status" value="1"/>
</dbReference>
<evidence type="ECO:0000313" key="6">
    <source>
        <dbReference type="EMBL" id="RUT29407.1"/>
    </source>
</evidence>
<dbReference type="Gene3D" id="1.20.1550.10">
    <property type="entry name" value="DsbB-like"/>
    <property type="match status" value="1"/>
</dbReference>
<name>A0A433X5U0_9HYPH</name>
<dbReference type="GO" id="GO:0016020">
    <property type="term" value="C:membrane"/>
    <property type="evidence" value="ECO:0007669"/>
    <property type="project" value="UniProtKB-SubCell"/>
</dbReference>
<dbReference type="InterPro" id="IPR023380">
    <property type="entry name" value="DsbB-like_sf"/>
</dbReference>
<gene>
    <name evidence="6" type="ORF">EMQ25_14920</name>
</gene>
<sequence length="169" mass="17891">MAALFAASHARLAGLAAFVLGSIAILGALASEHIWGLVPCTLCLEQRIPYYWGLPILLLVLLLWARLPRLVRALALGLVVLLFAWGTGLGVYHAGVEWGFWPGPTSCTGTGAAISFDDLNNINAARIVPCDQVQFRFLGLSLAGYNALVALGVTLLSGIALVLGLRRNA</sequence>
<dbReference type="Proteomes" id="UP000281547">
    <property type="component" value="Unassembled WGS sequence"/>
</dbReference>
<keyword evidence="2 5" id="KW-0812">Transmembrane</keyword>
<protein>
    <submittedName>
        <fullName evidence="6">Disulfide bond formation protein B</fullName>
    </submittedName>
</protein>
<evidence type="ECO:0000256" key="4">
    <source>
        <dbReference type="ARBA" id="ARBA00023136"/>
    </source>
</evidence>
<comment type="subcellular location">
    <subcellularLocation>
        <location evidence="1">Membrane</location>
        <topology evidence="1">Multi-pass membrane protein</topology>
    </subcellularLocation>
</comment>
<accession>A0A433X5U0</accession>
<feature type="transmembrane region" description="Helical" evidence="5">
    <location>
        <begin position="12"/>
        <end position="30"/>
    </location>
</feature>
<dbReference type="EMBL" id="RZNJ01000005">
    <property type="protein sequence ID" value="RUT29407.1"/>
    <property type="molecule type" value="Genomic_DNA"/>
</dbReference>
<evidence type="ECO:0000256" key="1">
    <source>
        <dbReference type="ARBA" id="ARBA00004141"/>
    </source>
</evidence>
<keyword evidence="3 5" id="KW-1133">Transmembrane helix</keyword>
<dbReference type="RefSeq" id="WP_127189396.1">
    <property type="nucleotide sequence ID" value="NZ_RZNJ01000005.1"/>
</dbReference>
<comment type="caution">
    <text evidence="6">The sequence shown here is derived from an EMBL/GenBank/DDBJ whole genome shotgun (WGS) entry which is preliminary data.</text>
</comment>